<dbReference type="OrthoDB" id="4332270at2"/>
<organism evidence="1 2">
    <name type="scientific">Blastococcus haudaquaticus</name>
    <dbReference type="NCBI Taxonomy" id="1938745"/>
    <lineage>
        <taxon>Bacteria</taxon>
        <taxon>Bacillati</taxon>
        <taxon>Actinomycetota</taxon>
        <taxon>Actinomycetes</taxon>
        <taxon>Geodermatophilales</taxon>
        <taxon>Geodermatophilaceae</taxon>
        <taxon>Blastococcus</taxon>
    </lineage>
</organism>
<gene>
    <name evidence="1" type="ORF">SAMN06272739_3177</name>
</gene>
<proteinExistence type="predicted"/>
<name>A0A286H122_9ACTN</name>
<evidence type="ECO:0000313" key="1">
    <source>
        <dbReference type="EMBL" id="SOE01467.1"/>
    </source>
</evidence>
<dbReference type="RefSeq" id="WP_097184805.1">
    <property type="nucleotide sequence ID" value="NZ_OCNK01000003.1"/>
</dbReference>
<dbReference type="Proteomes" id="UP000219482">
    <property type="component" value="Unassembled WGS sequence"/>
</dbReference>
<dbReference type="EMBL" id="OCNK01000003">
    <property type="protein sequence ID" value="SOE01467.1"/>
    <property type="molecule type" value="Genomic_DNA"/>
</dbReference>
<reference evidence="2" key="1">
    <citation type="submission" date="2017-09" db="EMBL/GenBank/DDBJ databases">
        <authorList>
            <person name="Varghese N."/>
            <person name="Submissions S."/>
        </authorList>
    </citation>
    <scope>NUCLEOTIDE SEQUENCE [LARGE SCALE GENOMIC DNA]</scope>
    <source>
        <strain evidence="2">DSM 44270</strain>
    </source>
</reference>
<keyword evidence="2" id="KW-1185">Reference proteome</keyword>
<evidence type="ECO:0000313" key="2">
    <source>
        <dbReference type="Proteomes" id="UP000219482"/>
    </source>
</evidence>
<protein>
    <submittedName>
        <fullName evidence="1">Uncharacterized protein</fullName>
    </submittedName>
</protein>
<accession>A0A286H122</accession>
<sequence length="197" mass="21248">MTPGGSPERYELVVPDGWWAIDLDPGRREANVAALVEQQWRGIDDAPLLKAQAREELVRRAEEAARVGGRQLFLSVGTLAGVPLSASLLVSTVPLATPGELTELAESRREAGLDVGHVALPAGPALRTRWREASVEGPDQPTTTCLDLHVPVPSEPRVLLLQFRTPMEPLADALVDVFDAIAGTLRWSSVPGRSGRR</sequence>
<dbReference type="AlphaFoldDB" id="A0A286H122"/>